<feature type="chain" id="PRO_5041116319" description="Glycosyltransferase family 8 protein" evidence="1">
    <location>
        <begin position="41"/>
        <end position="349"/>
    </location>
</feature>
<reference evidence="2" key="2">
    <citation type="journal article" date="2023" name="IMA Fungus">
        <title>Comparative genomic study of the Penicillium genus elucidates a diverse pangenome and 15 lateral gene transfer events.</title>
        <authorList>
            <person name="Petersen C."/>
            <person name="Sorensen T."/>
            <person name="Nielsen M.R."/>
            <person name="Sondergaard T.E."/>
            <person name="Sorensen J.L."/>
            <person name="Fitzpatrick D.A."/>
            <person name="Frisvad J.C."/>
            <person name="Nielsen K.L."/>
        </authorList>
    </citation>
    <scope>NUCLEOTIDE SEQUENCE</scope>
    <source>
        <strain evidence="2">IBT 21472</strain>
    </source>
</reference>
<feature type="signal peptide" evidence="1">
    <location>
        <begin position="1"/>
        <end position="40"/>
    </location>
</feature>
<dbReference type="Gene3D" id="3.90.550.10">
    <property type="entry name" value="Spore Coat Polysaccharide Biosynthesis Protein SpsA, Chain A"/>
    <property type="match status" value="1"/>
</dbReference>
<evidence type="ECO:0000313" key="2">
    <source>
        <dbReference type="EMBL" id="KAJ5308233.1"/>
    </source>
</evidence>
<dbReference type="AlphaFoldDB" id="A0A9W9PSJ7"/>
<dbReference type="EMBL" id="JAPZBO010000008">
    <property type="protein sequence ID" value="KAJ5308233.1"/>
    <property type="molecule type" value="Genomic_DNA"/>
</dbReference>
<evidence type="ECO:0008006" key="4">
    <source>
        <dbReference type="Google" id="ProtNLM"/>
    </source>
</evidence>
<dbReference type="SUPFAM" id="SSF53448">
    <property type="entry name" value="Nucleotide-diphospho-sugar transferases"/>
    <property type="match status" value="1"/>
</dbReference>
<reference evidence="2" key="1">
    <citation type="submission" date="2022-12" db="EMBL/GenBank/DDBJ databases">
        <authorList>
            <person name="Petersen C."/>
        </authorList>
    </citation>
    <scope>NUCLEOTIDE SEQUENCE</scope>
    <source>
        <strain evidence="2">IBT 21472</strain>
    </source>
</reference>
<dbReference type="InterPro" id="IPR029044">
    <property type="entry name" value="Nucleotide-diphossugar_trans"/>
</dbReference>
<organism evidence="2 3">
    <name type="scientific">Penicillium atrosanguineum</name>
    <dbReference type="NCBI Taxonomy" id="1132637"/>
    <lineage>
        <taxon>Eukaryota</taxon>
        <taxon>Fungi</taxon>
        <taxon>Dikarya</taxon>
        <taxon>Ascomycota</taxon>
        <taxon>Pezizomycotina</taxon>
        <taxon>Eurotiomycetes</taxon>
        <taxon>Eurotiomycetidae</taxon>
        <taxon>Eurotiales</taxon>
        <taxon>Aspergillaceae</taxon>
        <taxon>Penicillium</taxon>
    </lineage>
</organism>
<keyword evidence="3" id="KW-1185">Reference proteome</keyword>
<accession>A0A9W9PSJ7</accession>
<evidence type="ECO:0000256" key="1">
    <source>
        <dbReference type="SAM" id="SignalP"/>
    </source>
</evidence>
<name>A0A9W9PSJ7_9EURO</name>
<dbReference type="Proteomes" id="UP001147746">
    <property type="component" value="Unassembled WGS sequence"/>
</dbReference>
<keyword evidence="1" id="KW-0732">Signal</keyword>
<protein>
    <recommendedName>
        <fullName evidence="4">Glycosyltransferase family 8 protein</fullName>
    </recommendedName>
</protein>
<gene>
    <name evidence="2" type="ORF">N7476_008889</name>
</gene>
<dbReference type="PANTHER" id="PTHR11183">
    <property type="entry name" value="GLYCOGENIN SUBFAMILY MEMBER"/>
    <property type="match status" value="1"/>
</dbReference>
<evidence type="ECO:0000313" key="3">
    <source>
        <dbReference type="Proteomes" id="UP001147746"/>
    </source>
</evidence>
<sequence length="349" mass="39987">MISKIARPEGAMSKKLLFFCLLSVACTILLLFGTPPPPDAVPDGPATGKASYRGRYAITTFLASHDDGTYQTRDDQDPYFMSARTLVYQLLHSPNTKLRSQIPVIVVVTPDVRESKRRRLRADGATVVEVEYIAQNTAVVDDRWTEMATRLRIFDPTIIPYEKVLFMEPDMVLTRPIVDILRDPSTDFVLINDATKVSAELGTIPERYLMAASPDSLQRDHDYPFLDPENTVKHFNGGLFVYSPSTEVFQYYKSLLNHPELYYTGSPSQDLINYAHRWGGPMPWKRLHSSWYIDWPNDNDFAGNMALLHSKWWVHESSSSDAVERFALARRWEMEGYWVGRDGESKYWS</sequence>
<proteinExistence type="predicted"/>
<dbReference type="PROSITE" id="PS51257">
    <property type="entry name" value="PROKAR_LIPOPROTEIN"/>
    <property type="match status" value="1"/>
</dbReference>
<comment type="caution">
    <text evidence="2">The sequence shown here is derived from an EMBL/GenBank/DDBJ whole genome shotgun (WGS) entry which is preliminary data.</text>
</comment>
<dbReference type="InterPro" id="IPR050587">
    <property type="entry name" value="GNT1/Glycosyltrans_8"/>
</dbReference>